<accession>A0A137STC8</accession>
<proteinExistence type="predicted"/>
<dbReference type="EMBL" id="LTAG01000099">
    <property type="protein sequence ID" value="KXO15619.1"/>
    <property type="molecule type" value="Genomic_DNA"/>
</dbReference>
<gene>
    <name evidence="1" type="ORF">HMPREF3202_01667</name>
</gene>
<dbReference type="PATRIC" id="fig|28125.4.peg.1656"/>
<sequence>MQNYNIPKRHEIPIIGYFMYIKLLSSSFRKILVFKYLLLGILCI</sequence>
<organism evidence="1 2">
    <name type="scientific">Prevotella bivia</name>
    <dbReference type="NCBI Taxonomy" id="28125"/>
    <lineage>
        <taxon>Bacteria</taxon>
        <taxon>Pseudomonadati</taxon>
        <taxon>Bacteroidota</taxon>
        <taxon>Bacteroidia</taxon>
        <taxon>Bacteroidales</taxon>
        <taxon>Prevotellaceae</taxon>
        <taxon>Prevotella</taxon>
    </lineage>
</organism>
<dbReference type="AlphaFoldDB" id="A0A137STC8"/>
<reference evidence="1 2" key="1">
    <citation type="submission" date="2016-02" db="EMBL/GenBank/DDBJ databases">
        <authorList>
            <person name="Wen L."/>
            <person name="He K."/>
            <person name="Yang H."/>
        </authorList>
    </citation>
    <scope>NUCLEOTIDE SEQUENCE [LARGE SCALE GENOMIC DNA]</scope>
    <source>
        <strain evidence="1 2">GED7880</strain>
    </source>
</reference>
<protein>
    <submittedName>
        <fullName evidence="1">Uncharacterized protein</fullName>
    </submittedName>
</protein>
<evidence type="ECO:0000313" key="1">
    <source>
        <dbReference type="EMBL" id="KXO15619.1"/>
    </source>
</evidence>
<name>A0A137STC8_9BACT</name>
<evidence type="ECO:0000313" key="2">
    <source>
        <dbReference type="Proteomes" id="UP000070093"/>
    </source>
</evidence>
<comment type="caution">
    <text evidence="1">The sequence shown here is derived from an EMBL/GenBank/DDBJ whole genome shotgun (WGS) entry which is preliminary data.</text>
</comment>
<dbReference type="Proteomes" id="UP000070093">
    <property type="component" value="Unassembled WGS sequence"/>
</dbReference>